<dbReference type="Pfam" id="PF07650">
    <property type="entry name" value="KH_2"/>
    <property type="match status" value="1"/>
</dbReference>
<dbReference type="PANTHER" id="PTHR11760:SF19">
    <property type="entry name" value="SMALL RIBOSOMAL SUBUNIT PROTEIN US3C"/>
    <property type="match status" value="1"/>
</dbReference>
<evidence type="ECO:0000256" key="1">
    <source>
        <dbReference type="ARBA" id="ARBA00010761"/>
    </source>
</evidence>
<keyword evidence="2 8" id="KW-0699">rRNA-binding</keyword>
<dbReference type="InterPro" id="IPR005704">
    <property type="entry name" value="Ribosomal_uS3_bac-typ"/>
</dbReference>
<dbReference type="InterPro" id="IPR036419">
    <property type="entry name" value="Ribosomal_S3_C_sf"/>
</dbReference>
<evidence type="ECO:0000256" key="3">
    <source>
        <dbReference type="ARBA" id="ARBA00022884"/>
    </source>
</evidence>
<feature type="domain" description="KH type-2" evidence="10">
    <location>
        <begin position="38"/>
        <end position="109"/>
    </location>
</feature>
<dbReference type="InterPro" id="IPR004087">
    <property type="entry name" value="KH_dom"/>
</dbReference>
<evidence type="ECO:0000256" key="8">
    <source>
        <dbReference type="HAMAP-Rule" id="MF_01309"/>
    </source>
</evidence>
<dbReference type="PANTHER" id="PTHR11760">
    <property type="entry name" value="30S/40S RIBOSOMAL PROTEIN S3"/>
    <property type="match status" value="1"/>
</dbReference>
<dbReference type="Proteomes" id="UP000177310">
    <property type="component" value="Unassembled WGS sequence"/>
</dbReference>
<dbReference type="AlphaFoldDB" id="A0A1G1YJH3"/>
<dbReference type="EMBL" id="MHIL01000003">
    <property type="protein sequence ID" value="OGY52449.1"/>
    <property type="molecule type" value="Genomic_DNA"/>
</dbReference>
<dbReference type="GO" id="GO:0019843">
    <property type="term" value="F:rRNA binding"/>
    <property type="evidence" value="ECO:0007669"/>
    <property type="project" value="UniProtKB-UniRule"/>
</dbReference>
<dbReference type="FunFam" id="3.30.300.20:FF:000001">
    <property type="entry name" value="30S ribosomal protein S3"/>
    <property type="match status" value="1"/>
</dbReference>
<evidence type="ECO:0000256" key="7">
    <source>
        <dbReference type="ARBA" id="ARBA00035257"/>
    </source>
</evidence>
<evidence type="ECO:0000259" key="10">
    <source>
        <dbReference type="PROSITE" id="PS50823"/>
    </source>
</evidence>
<sequence>MGQKVNPKIFRIGTLNQWNSRWFSRKDYLTYLRQDITIKRFLERELKEAAVSQIDVERSATNITVIIHSAKPGIIIGRGGQGIEELKKKIVTQFLAPTTSLQVTIQEVTDPNTSAELIAQSIVADLERRMPFRRVMKTAIGRVERAGVRGVKVTVAGRLNGAEIARTETSSSGSLPLHTIRADIDYAQAAAHTTYGVIGIKVWIYKGEKFKQDLKNQPLAVEPASAGHRRRPNSHKR</sequence>
<dbReference type="InterPro" id="IPR015946">
    <property type="entry name" value="KH_dom-like_a/b"/>
</dbReference>
<evidence type="ECO:0000313" key="12">
    <source>
        <dbReference type="Proteomes" id="UP000177310"/>
    </source>
</evidence>
<evidence type="ECO:0000256" key="5">
    <source>
        <dbReference type="ARBA" id="ARBA00023274"/>
    </source>
</evidence>
<dbReference type="CDD" id="cd02412">
    <property type="entry name" value="KH-II_30S_S3"/>
    <property type="match status" value="1"/>
</dbReference>
<keyword evidence="5 8" id="KW-0687">Ribonucleoprotein</keyword>
<dbReference type="Gene3D" id="3.30.300.20">
    <property type="match status" value="1"/>
</dbReference>
<comment type="subunit">
    <text evidence="8">Part of the 30S ribosomal subunit. Forms a tight complex with proteins S10 and S14.</text>
</comment>
<gene>
    <name evidence="8" type="primary">rpsC</name>
    <name evidence="11" type="ORF">A3J59_02040</name>
</gene>
<reference evidence="11 12" key="1">
    <citation type="journal article" date="2016" name="Nat. Commun.">
        <title>Thousands of microbial genomes shed light on interconnected biogeochemical processes in an aquifer system.</title>
        <authorList>
            <person name="Anantharaman K."/>
            <person name="Brown C.T."/>
            <person name="Hug L.A."/>
            <person name="Sharon I."/>
            <person name="Castelle C.J."/>
            <person name="Probst A.J."/>
            <person name="Thomas B.C."/>
            <person name="Singh A."/>
            <person name="Wilkins M.J."/>
            <person name="Karaoz U."/>
            <person name="Brodie E.L."/>
            <person name="Williams K.H."/>
            <person name="Hubbard S.S."/>
            <person name="Banfield J.F."/>
        </authorList>
    </citation>
    <scope>NUCLEOTIDE SEQUENCE [LARGE SCALE GENOMIC DNA]</scope>
</reference>
<dbReference type="SUPFAM" id="SSF54821">
    <property type="entry name" value="Ribosomal protein S3 C-terminal domain"/>
    <property type="match status" value="1"/>
</dbReference>
<dbReference type="NCBIfam" id="TIGR01009">
    <property type="entry name" value="rpsC_bact"/>
    <property type="match status" value="1"/>
</dbReference>
<dbReference type="PROSITE" id="PS50823">
    <property type="entry name" value="KH_TYPE_2"/>
    <property type="match status" value="1"/>
</dbReference>
<comment type="similarity">
    <text evidence="1 8 9">Belongs to the universal ribosomal protein uS3 family.</text>
</comment>
<dbReference type="GO" id="GO:0006412">
    <property type="term" value="P:translation"/>
    <property type="evidence" value="ECO:0007669"/>
    <property type="project" value="UniProtKB-UniRule"/>
</dbReference>
<evidence type="ECO:0000256" key="2">
    <source>
        <dbReference type="ARBA" id="ARBA00022730"/>
    </source>
</evidence>
<dbReference type="Gene3D" id="3.30.1140.32">
    <property type="entry name" value="Ribosomal protein S3, C-terminal domain"/>
    <property type="match status" value="1"/>
</dbReference>
<comment type="caution">
    <text evidence="11">The sequence shown here is derived from an EMBL/GenBank/DDBJ whole genome shotgun (WGS) entry which is preliminary data.</text>
</comment>
<dbReference type="SMART" id="SM00322">
    <property type="entry name" value="KH"/>
    <property type="match status" value="1"/>
</dbReference>
<proteinExistence type="inferred from homology"/>
<protein>
    <recommendedName>
        <fullName evidence="7 8">Small ribosomal subunit protein uS3</fullName>
    </recommendedName>
</protein>
<dbReference type="InterPro" id="IPR057258">
    <property type="entry name" value="Ribosomal_uS3"/>
</dbReference>
<accession>A0A1G1YJH3</accession>
<dbReference type="HAMAP" id="MF_01309_B">
    <property type="entry name" value="Ribosomal_uS3_B"/>
    <property type="match status" value="1"/>
</dbReference>
<dbReference type="Pfam" id="PF00189">
    <property type="entry name" value="Ribosomal_S3_C"/>
    <property type="match status" value="1"/>
</dbReference>
<dbReference type="SUPFAM" id="SSF54814">
    <property type="entry name" value="Prokaryotic type KH domain (KH-domain type II)"/>
    <property type="match status" value="1"/>
</dbReference>
<evidence type="ECO:0000313" key="11">
    <source>
        <dbReference type="EMBL" id="OGY52449.1"/>
    </source>
</evidence>
<dbReference type="GO" id="GO:0003729">
    <property type="term" value="F:mRNA binding"/>
    <property type="evidence" value="ECO:0007669"/>
    <property type="project" value="UniProtKB-UniRule"/>
</dbReference>
<keyword evidence="4 8" id="KW-0689">Ribosomal protein</keyword>
<name>A0A1G1YJH3_9BACT</name>
<evidence type="ECO:0000256" key="6">
    <source>
        <dbReference type="ARBA" id="ARBA00024998"/>
    </source>
</evidence>
<keyword evidence="3 8" id="KW-0694">RNA-binding</keyword>
<dbReference type="InterPro" id="IPR001351">
    <property type="entry name" value="Ribosomal_uS3_C"/>
</dbReference>
<dbReference type="PROSITE" id="PS00548">
    <property type="entry name" value="RIBOSOMAL_S3"/>
    <property type="match status" value="1"/>
</dbReference>
<dbReference type="STRING" id="1797542.A3J59_02040"/>
<dbReference type="GO" id="GO:0022627">
    <property type="term" value="C:cytosolic small ribosomal subunit"/>
    <property type="evidence" value="ECO:0007669"/>
    <property type="project" value="TreeGrafter"/>
</dbReference>
<dbReference type="GO" id="GO:0003735">
    <property type="term" value="F:structural constituent of ribosome"/>
    <property type="evidence" value="ECO:0007669"/>
    <property type="project" value="InterPro"/>
</dbReference>
<dbReference type="InterPro" id="IPR018280">
    <property type="entry name" value="Ribosomal_uS3_CS"/>
</dbReference>
<comment type="function">
    <text evidence="6 8">Binds the lower part of the 30S subunit head. Binds mRNA in the 70S ribosome, positioning it for translation.</text>
</comment>
<dbReference type="InterPro" id="IPR004044">
    <property type="entry name" value="KH_dom_type_2"/>
</dbReference>
<organism evidence="11 12">
    <name type="scientific">Candidatus Buchananbacteria bacterium RIFCSPHIGHO2_02_FULL_56_16</name>
    <dbReference type="NCBI Taxonomy" id="1797542"/>
    <lineage>
        <taxon>Bacteria</taxon>
        <taxon>Candidatus Buchananiibacteriota</taxon>
    </lineage>
</organism>
<evidence type="ECO:0000256" key="4">
    <source>
        <dbReference type="ARBA" id="ARBA00022980"/>
    </source>
</evidence>
<evidence type="ECO:0000256" key="9">
    <source>
        <dbReference type="RuleBase" id="RU003624"/>
    </source>
</evidence>
<dbReference type="InterPro" id="IPR009019">
    <property type="entry name" value="KH_sf_prok-type"/>
</dbReference>